<keyword evidence="1" id="KW-1133">Transmembrane helix</keyword>
<dbReference type="Pfam" id="PF10027">
    <property type="entry name" value="DUF2269"/>
    <property type="match status" value="1"/>
</dbReference>
<evidence type="ECO:0000313" key="3">
    <source>
        <dbReference type="Proteomes" id="UP000040453"/>
    </source>
</evidence>
<proteinExistence type="predicted"/>
<gene>
    <name evidence="2" type="ORF">BN997_00322</name>
</gene>
<dbReference type="InterPro" id="IPR018729">
    <property type="entry name" value="DUF2269_transmembrane"/>
</dbReference>
<evidence type="ECO:0008006" key="4">
    <source>
        <dbReference type="Google" id="ProtNLM"/>
    </source>
</evidence>
<feature type="transmembrane region" description="Helical" evidence="1">
    <location>
        <begin position="50"/>
        <end position="72"/>
    </location>
</feature>
<name>A0A0A1MBS5_9BACI</name>
<dbReference type="STRING" id="545501.BN997_00322"/>
<dbReference type="EMBL" id="CDGG01000001">
    <property type="protein sequence ID" value="CEI80518.1"/>
    <property type="molecule type" value="Genomic_DNA"/>
</dbReference>
<reference evidence="2 3" key="1">
    <citation type="submission" date="2014-11" db="EMBL/GenBank/DDBJ databases">
        <authorList>
            <person name="Urmite Genomes Urmite Genomes"/>
        </authorList>
    </citation>
    <scope>NUCLEOTIDE SEQUENCE [LARGE SCALE GENOMIC DNA]</scope>
    <source>
        <strain evidence="2 3">Oc5</strain>
    </source>
</reference>
<feature type="transmembrane region" description="Helical" evidence="1">
    <location>
        <begin position="78"/>
        <end position="99"/>
    </location>
</feature>
<keyword evidence="3" id="KW-1185">Reference proteome</keyword>
<organism evidence="2 3">
    <name type="scientific">Oceanobacillus oncorhynchi</name>
    <dbReference type="NCBI Taxonomy" id="545501"/>
    <lineage>
        <taxon>Bacteria</taxon>
        <taxon>Bacillati</taxon>
        <taxon>Bacillota</taxon>
        <taxon>Bacilli</taxon>
        <taxon>Bacillales</taxon>
        <taxon>Bacillaceae</taxon>
        <taxon>Oceanobacillus</taxon>
    </lineage>
</organism>
<dbReference type="OrthoDB" id="1493393at2"/>
<evidence type="ECO:0000256" key="1">
    <source>
        <dbReference type="SAM" id="Phobius"/>
    </source>
</evidence>
<evidence type="ECO:0000313" key="2">
    <source>
        <dbReference type="EMBL" id="CEI80518.1"/>
    </source>
</evidence>
<dbReference type="RefSeq" id="WP_042529036.1">
    <property type="nucleotide sequence ID" value="NZ_CAXOIH010000004.1"/>
</dbReference>
<keyword evidence="1" id="KW-0812">Transmembrane</keyword>
<sequence length="150" mass="17143">MTFYEILVFIHIFSAILGMGPGFVMTPIAKKASNMTELRHAYALRNKLHQFVMIGGTLLLVTGLWMGFLNTYLFQQGWFWISLILFLLALVSGPTVLVSSSKPIKALLKEHKGEDIPAEYFILSKRLFFYEHLINTLFLIIIALMITKPF</sequence>
<feature type="transmembrane region" description="Helical" evidence="1">
    <location>
        <begin position="6"/>
        <end position="29"/>
    </location>
</feature>
<keyword evidence="1" id="KW-0472">Membrane</keyword>
<protein>
    <recommendedName>
        <fullName evidence="4">DUF2269 domain-containing protein</fullName>
    </recommendedName>
</protein>
<feature type="transmembrane region" description="Helical" evidence="1">
    <location>
        <begin position="127"/>
        <end position="146"/>
    </location>
</feature>
<dbReference type="AlphaFoldDB" id="A0A0A1MBS5"/>
<dbReference type="Proteomes" id="UP000040453">
    <property type="component" value="Unassembled WGS sequence"/>
</dbReference>
<accession>A0A0A1MBS5</accession>